<sequence>MHTETRQNSASQRHPLSPGQMLTLALTEGSTLTCLGAPIQLSATPLAALDACSGYSMCLRNGQSWRAPGRLWVQLVCVGERSSVQVQPGMPAASKNRLGLEGLRRWIARYRPGGRESATGIKRGQRAA</sequence>
<reference evidence="2" key="1">
    <citation type="journal article" date="2019" name="Int. J. Syst. Evol. Microbiol.">
        <title>The Global Catalogue of Microorganisms (GCM) 10K type strain sequencing project: providing services to taxonomists for standard genome sequencing and annotation.</title>
        <authorList>
            <consortium name="The Broad Institute Genomics Platform"/>
            <consortium name="The Broad Institute Genome Sequencing Center for Infectious Disease"/>
            <person name="Wu L."/>
            <person name="Ma J."/>
        </authorList>
    </citation>
    <scope>NUCLEOTIDE SEQUENCE [LARGE SCALE GENOMIC DNA]</scope>
    <source>
        <strain evidence="2">TISTR 1906</strain>
    </source>
</reference>
<proteinExistence type="predicted"/>
<accession>A0ABW5UK32</accession>
<dbReference type="RefSeq" id="WP_066473002.1">
    <property type="nucleotide sequence ID" value="NZ_BCNT01000003.1"/>
</dbReference>
<protein>
    <submittedName>
        <fullName evidence="1">Uncharacterized protein</fullName>
    </submittedName>
</protein>
<evidence type="ECO:0000313" key="1">
    <source>
        <dbReference type="EMBL" id="MFD2752842.1"/>
    </source>
</evidence>
<comment type="caution">
    <text evidence="1">The sequence shown here is derived from an EMBL/GenBank/DDBJ whole genome shotgun (WGS) entry which is preliminary data.</text>
</comment>
<name>A0ABW5UK32_9BURK</name>
<keyword evidence="2" id="KW-1185">Reference proteome</keyword>
<evidence type="ECO:0000313" key="2">
    <source>
        <dbReference type="Proteomes" id="UP001597463"/>
    </source>
</evidence>
<organism evidence="1 2">
    <name type="scientific">Comamonas terrae</name>
    <dbReference type="NCBI Taxonomy" id="673548"/>
    <lineage>
        <taxon>Bacteria</taxon>
        <taxon>Pseudomonadati</taxon>
        <taxon>Pseudomonadota</taxon>
        <taxon>Betaproteobacteria</taxon>
        <taxon>Burkholderiales</taxon>
        <taxon>Comamonadaceae</taxon>
        <taxon>Comamonas</taxon>
    </lineage>
</organism>
<gene>
    <name evidence="1" type="ORF">ACFSW6_01985</name>
</gene>
<dbReference type="EMBL" id="JBHUMV010000001">
    <property type="protein sequence ID" value="MFD2752842.1"/>
    <property type="molecule type" value="Genomic_DNA"/>
</dbReference>
<dbReference type="Proteomes" id="UP001597463">
    <property type="component" value="Unassembled WGS sequence"/>
</dbReference>